<accession>A0A7M3M9M7</accession>
<dbReference type="AlphaFoldDB" id="A0A7M3M9M7"/>
<organism evidence="1 2">
    <name type="scientific">Oceanidesulfovibrio indonesiensis</name>
    <dbReference type="NCBI Taxonomy" id="54767"/>
    <lineage>
        <taxon>Bacteria</taxon>
        <taxon>Pseudomonadati</taxon>
        <taxon>Thermodesulfobacteriota</taxon>
        <taxon>Desulfovibrionia</taxon>
        <taxon>Desulfovibrionales</taxon>
        <taxon>Desulfovibrionaceae</taxon>
        <taxon>Oceanidesulfovibrio</taxon>
    </lineage>
</organism>
<keyword evidence="2" id="KW-1185">Reference proteome</keyword>
<comment type="caution">
    <text evidence="1">The sequence shown here is derived from an EMBL/GenBank/DDBJ whole genome shotgun (WGS) entry which is preliminary data.</text>
</comment>
<sequence>MAKESVKAGKLNIRQACAAFDISQSCYRYAPKLATDNEL</sequence>
<protein>
    <submittedName>
        <fullName evidence="1">IS3 family transposase</fullName>
    </submittedName>
</protein>
<evidence type="ECO:0000313" key="1">
    <source>
        <dbReference type="EMBL" id="TVM12054.1"/>
    </source>
</evidence>
<reference evidence="1 2" key="1">
    <citation type="submission" date="2018-06" db="EMBL/GenBank/DDBJ databases">
        <title>Complete genome of Desulfovibrio indonesiensis P37SLT.</title>
        <authorList>
            <person name="Crispim J.S."/>
            <person name="Vidigal P.M.P."/>
            <person name="Silva L.C.F."/>
            <person name="Laguardia C.N."/>
            <person name="Araujo L.C."/>
            <person name="Dias R.S."/>
            <person name="Sousa M.P."/>
            <person name="Paula S.O."/>
            <person name="Silva C."/>
        </authorList>
    </citation>
    <scope>NUCLEOTIDE SEQUENCE [LARGE SCALE GENOMIC DNA]</scope>
    <source>
        <strain evidence="1 2">P37SLT</strain>
    </source>
</reference>
<gene>
    <name evidence="1" type="ORF">DPQ33_18650</name>
</gene>
<dbReference type="EMBL" id="QMIE01000083">
    <property type="protein sequence ID" value="TVM12054.1"/>
    <property type="molecule type" value="Genomic_DNA"/>
</dbReference>
<proteinExistence type="predicted"/>
<evidence type="ECO:0000313" key="2">
    <source>
        <dbReference type="Proteomes" id="UP000448292"/>
    </source>
</evidence>
<dbReference type="Proteomes" id="UP000448292">
    <property type="component" value="Unassembled WGS sequence"/>
</dbReference>
<feature type="non-terminal residue" evidence="1">
    <location>
        <position position="39"/>
    </location>
</feature>
<name>A0A7M3M9M7_9BACT</name>